<sequence length="115" mass="12620">MASHGLWMCLVASWPQGWGGTYIKATLLVQSFHAKHIRITLCNPIVTELCLSQPPRTLVHPHDARSLPPVHPTILLSSPLQHAYAYVGQVHTIRLLSVTGSCDELRNSEKPGPPA</sequence>
<accession>A0A9P9DB68</accession>
<keyword evidence="1" id="KW-0732">Signal</keyword>
<comment type="caution">
    <text evidence="2">The sequence shown here is derived from an EMBL/GenBank/DDBJ whole genome shotgun (WGS) entry which is preliminary data.</text>
</comment>
<feature type="signal peptide" evidence="1">
    <location>
        <begin position="1"/>
        <end position="19"/>
    </location>
</feature>
<organism evidence="2 3">
    <name type="scientific">Dendryphion nanum</name>
    <dbReference type="NCBI Taxonomy" id="256645"/>
    <lineage>
        <taxon>Eukaryota</taxon>
        <taxon>Fungi</taxon>
        <taxon>Dikarya</taxon>
        <taxon>Ascomycota</taxon>
        <taxon>Pezizomycotina</taxon>
        <taxon>Dothideomycetes</taxon>
        <taxon>Pleosporomycetidae</taxon>
        <taxon>Pleosporales</taxon>
        <taxon>Torulaceae</taxon>
        <taxon>Dendryphion</taxon>
    </lineage>
</organism>
<evidence type="ECO:0000313" key="3">
    <source>
        <dbReference type="Proteomes" id="UP000700596"/>
    </source>
</evidence>
<keyword evidence="3" id="KW-1185">Reference proteome</keyword>
<proteinExistence type="predicted"/>
<evidence type="ECO:0008006" key="4">
    <source>
        <dbReference type="Google" id="ProtNLM"/>
    </source>
</evidence>
<evidence type="ECO:0000256" key="1">
    <source>
        <dbReference type="SAM" id="SignalP"/>
    </source>
</evidence>
<name>A0A9P9DB68_9PLEO</name>
<dbReference type="Proteomes" id="UP000700596">
    <property type="component" value="Unassembled WGS sequence"/>
</dbReference>
<gene>
    <name evidence="2" type="ORF">B0J11DRAFT_113818</name>
</gene>
<reference evidence="2" key="1">
    <citation type="journal article" date="2021" name="Nat. Commun.">
        <title>Genetic determinants of endophytism in the Arabidopsis root mycobiome.</title>
        <authorList>
            <person name="Mesny F."/>
            <person name="Miyauchi S."/>
            <person name="Thiergart T."/>
            <person name="Pickel B."/>
            <person name="Atanasova L."/>
            <person name="Karlsson M."/>
            <person name="Huettel B."/>
            <person name="Barry K.W."/>
            <person name="Haridas S."/>
            <person name="Chen C."/>
            <person name="Bauer D."/>
            <person name="Andreopoulos W."/>
            <person name="Pangilinan J."/>
            <person name="LaButti K."/>
            <person name="Riley R."/>
            <person name="Lipzen A."/>
            <person name="Clum A."/>
            <person name="Drula E."/>
            <person name="Henrissat B."/>
            <person name="Kohler A."/>
            <person name="Grigoriev I.V."/>
            <person name="Martin F.M."/>
            <person name="Hacquard S."/>
        </authorList>
    </citation>
    <scope>NUCLEOTIDE SEQUENCE</scope>
    <source>
        <strain evidence="2">MPI-CAGE-CH-0243</strain>
    </source>
</reference>
<protein>
    <recommendedName>
        <fullName evidence="4">Secreted protein</fullName>
    </recommendedName>
</protein>
<dbReference type="AlphaFoldDB" id="A0A9P9DB68"/>
<dbReference type="EMBL" id="JAGMWT010000015">
    <property type="protein sequence ID" value="KAH7115943.1"/>
    <property type="molecule type" value="Genomic_DNA"/>
</dbReference>
<feature type="chain" id="PRO_5040359752" description="Secreted protein" evidence="1">
    <location>
        <begin position="20"/>
        <end position="115"/>
    </location>
</feature>
<evidence type="ECO:0000313" key="2">
    <source>
        <dbReference type="EMBL" id="KAH7115943.1"/>
    </source>
</evidence>